<reference evidence="3 4" key="1">
    <citation type="submission" date="2019-11" db="EMBL/GenBank/DDBJ databases">
        <authorList>
            <person name="Li X.-J."/>
            <person name="Feng X.-M."/>
        </authorList>
    </citation>
    <scope>NUCLEOTIDE SEQUENCE [LARGE SCALE GENOMIC DNA]</scope>
    <source>
        <strain evidence="3 4">XMNu-373</strain>
    </source>
</reference>
<dbReference type="Proteomes" id="UP000460435">
    <property type="component" value="Unassembled WGS sequence"/>
</dbReference>
<feature type="signal peptide" evidence="2">
    <location>
        <begin position="1"/>
        <end position="24"/>
    </location>
</feature>
<dbReference type="AlphaFoldDB" id="A0A7K3M156"/>
<gene>
    <name evidence="3" type="ORF">F7O44_08100</name>
</gene>
<feature type="region of interest" description="Disordered" evidence="1">
    <location>
        <begin position="29"/>
        <end position="61"/>
    </location>
</feature>
<keyword evidence="2" id="KW-0732">Signal</keyword>
<evidence type="ECO:0008006" key="5">
    <source>
        <dbReference type="Google" id="ProtNLM"/>
    </source>
</evidence>
<feature type="chain" id="PRO_5039004617" description="Lipoprotein" evidence="2">
    <location>
        <begin position="25"/>
        <end position="209"/>
    </location>
</feature>
<sequence length="209" mass="22840">MNLRNVLVAMACSMAVLLAGCAQDVDDAAPVPTDGQTDERAEVTTPALTAPPTTSPEDEAEQQIQGVLEDFVADWDNYRATTSDYHADDEGQWVVDLVDSWPLDLDAYNLLLDWAGRWSTAGMELRGESMIVSHDVVVIGSEDGEPEHAESEACLDMTELEPFDYDGQAVDLADDATQYQAWNITWANVPDAGWTLIDIDVTVDEPCEA</sequence>
<protein>
    <recommendedName>
        <fullName evidence="5">Lipoprotein</fullName>
    </recommendedName>
</protein>
<keyword evidence="4" id="KW-1185">Reference proteome</keyword>
<dbReference type="PROSITE" id="PS51257">
    <property type="entry name" value="PROKAR_LIPOPROTEIN"/>
    <property type="match status" value="1"/>
</dbReference>
<dbReference type="RefSeq" id="WP_162449718.1">
    <property type="nucleotide sequence ID" value="NZ_WLZY01000002.1"/>
</dbReference>
<name>A0A7K3M156_9ACTN</name>
<organism evidence="3 4">
    <name type="scientific">Phytoactinopolyspora mesophila</name>
    <dbReference type="NCBI Taxonomy" id="2650750"/>
    <lineage>
        <taxon>Bacteria</taxon>
        <taxon>Bacillati</taxon>
        <taxon>Actinomycetota</taxon>
        <taxon>Actinomycetes</taxon>
        <taxon>Jiangellales</taxon>
        <taxon>Jiangellaceae</taxon>
        <taxon>Phytoactinopolyspora</taxon>
    </lineage>
</organism>
<evidence type="ECO:0000256" key="1">
    <source>
        <dbReference type="SAM" id="MobiDB-lite"/>
    </source>
</evidence>
<evidence type="ECO:0000313" key="4">
    <source>
        <dbReference type="Proteomes" id="UP000460435"/>
    </source>
</evidence>
<accession>A0A7K3M156</accession>
<comment type="caution">
    <text evidence="3">The sequence shown here is derived from an EMBL/GenBank/DDBJ whole genome shotgun (WGS) entry which is preliminary data.</text>
</comment>
<proteinExistence type="predicted"/>
<dbReference type="EMBL" id="WLZY01000002">
    <property type="protein sequence ID" value="NDL57031.1"/>
    <property type="molecule type" value="Genomic_DNA"/>
</dbReference>
<evidence type="ECO:0000313" key="3">
    <source>
        <dbReference type="EMBL" id="NDL57031.1"/>
    </source>
</evidence>
<evidence type="ECO:0000256" key="2">
    <source>
        <dbReference type="SAM" id="SignalP"/>
    </source>
</evidence>